<dbReference type="EMBL" id="CP163444">
    <property type="protein sequence ID" value="XDQ73155.1"/>
    <property type="molecule type" value="Genomic_DNA"/>
</dbReference>
<sequence length="282" mass="29594">MPTFPAPDGTLLAYHASGSGAPLICLPGGPMQDSVYLGDLGGIAAHRTLIRLDLRGTGASEAPEDPDSYRCDRLVEDVEALRVHLGLDSVDLLGHSAGANLAALYVTRYPERVARLVLLTPGTAAVGLETSGEERLAAARQAWREEEPWFGPAYAALEELAAGRGSAETFQAVAPFFHGTWDEAARERHADGHRRRNGEAAGVYASEGAFEPAATRAVFAEFDRPVLVVAGEGDANTPVPTATAYAELFPKAELAVLAGAGHFPWHDDAAGLVAAVDGFLAA</sequence>
<dbReference type="PRINTS" id="PR00111">
    <property type="entry name" value="ABHYDROLASE"/>
</dbReference>
<evidence type="ECO:0000259" key="1">
    <source>
        <dbReference type="Pfam" id="PF00561"/>
    </source>
</evidence>
<evidence type="ECO:0000313" key="2">
    <source>
        <dbReference type="EMBL" id="XDQ73155.1"/>
    </source>
</evidence>
<dbReference type="SUPFAM" id="SSF53474">
    <property type="entry name" value="alpha/beta-Hydrolases"/>
    <property type="match status" value="1"/>
</dbReference>
<dbReference type="Gene3D" id="3.40.50.1820">
    <property type="entry name" value="alpha/beta hydrolase"/>
    <property type="match status" value="1"/>
</dbReference>
<organism evidence="2">
    <name type="scientific">Streptomyces sp. R44</name>
    <dbReference type="NCBI Taxonomy" id="3238633"/>
    <lineage>
        <taxon>Bacteria</taxon>
        <taxon>Bacillati</taxon>
        <taxon>Actinomycetota</taxon>
        <taxon>Actinomycetes</taxon>
        <taxon>Kitasatosporales</taxon>
        <taxon>Streptomycetaceae</taxon>
        <taxon>Streptomyces</taxon>
    </lineage>
</organism>
<dbReference type="GO" id="GO:0016787">
    <property type="term" value="F:hydrolase activity"/>
    <property type="evidence" value="ECO:0007669"/>
    <property type="project" value="UniProtKB-KW"/>
</dbReference>
<gene>
    <name evidence="2" type="ORF">AB5J54_22815</name>
</gene>
<keyword evidence="2" id="KW-0378">Hydrolase</keyword>
<dbReference type="RefSeq" id="WP_369145758.1">
    <property type="nucleotide sequence ID" value="NZ_CP163444.1"/>
</dbReference>
<dbReference type="InterPro" id="IPR050266">
    <property type="entry name" value="AB_hydrolase_sf"/>
</dbReference>
<dbReference type="PANTHER" id="PTHR43798:SF27">
    <property type="entry name" value="HYDROLASE ALPHA_BETA HYDROLASE FOLD FAMILY"/>
    <property type="match status" value="1"/>
</dbReference>
<accession>A0AB39SXR5</accession>
<dbReference type="InterPro" id="IPR000073">
    <property type="entry name" value="AB_hydrolase_1"/>
</dbReference>
<dbReference type="PANTHER" id="PTHR43798">
    <property type="entry name" value="MONOACYLGLYCEROL LIPASE"/>
    <property type="match status" value="1"/>
</dbReference>
<feature type="domain" description="AB hydrolase-1" evidence="1">
    <location>
        <begin position="22"/>
        <end position="266"/>
    </location>
</feature>
<dbReference type="InterPro" id="IPR029058">
    <property type="entry name" value="AB_hydrolase_fold"/>
</dbReference>
<name>A0AB39SXR5_9ACTN</name>
<reference evidence="2" key="1">
    <citation type="submission" date="2024-07" db="EMBL/GenBank/DDBJ databases">
        <authorList>
            <person name="Yu S.T."/>
        </authorList>
    </citation>
    <scope>NUCLEOTIDE SEQUENCE</scope>
    <source>
        <strain evidence="2">R44</strain>
    </source>
</reference>
<dbReference type="AlphaFoldDB" id="A0AB39SXR5"/>
<protein>
    <submittedName>
        <fullName evidence="2">Alpha/beta fold hydrolase</fullName>
    </submittedName>
</protein>
<dbReference type="GO" id="GO:0016020">
    <property type="term" value="C:membrane"/>
    <property type="evidence" value="ECO:0007669"/>
    <property type="project" value="TreeGrafter"/>
</dbReference>
<proteinExistence type="predicted"/>
<dbReference type="Pfam" id="PF00561">
    <property type="entry name" value="Abhydrolase_1"/>
    <property type="match status" value="1"/>
</dbReference>